<feature type="transmembrane region" description="Helical" evidence="1">
    <location>
        <begin position="29"/>
        <end position="53"/>
    </location>
</feature>
<evidence type="ECO:0000313" key="4">
    <source>
        <dbReference type="Proteomes" id="UP000325286"/>
    </source>
</evidence>
<keyword evidence="1" id="KW-0812">Transmembrane</keyword>
<proteinExistence type="predicted"/>
<keyword evidence="1" id="KW-1133">Transmembrane helix</keyword>
<dbReference type="Proteomes" id="UP000325286">
    <property type="component" value="Chromosome"/>
</dbReference>
<dbReference type="AlphaFoldDB" id="A0A5B9QZ31"/>
<evidence type="ECO:0000313" key="3">
    <source>
        <dbReference type="EMBL" id="QEG43219.1"/>
    </source>
</evidence>
<gene>
    <name evidence="3" type="ORF">UC8_52650</name>
</gene>
<evidence type="ECO:0000259" key="2">
    <source>
        <dbReference type="Pfam" id="PF13828"/>
    </source>
</evidence>
<keyword evidence="4" id="KW-1185">Reference proteome</keyword>
<reference evidence="3 4" key="1">
    <citation type="submission" date="2019-08" db="EMBL/GenBank/DDBJ databases">
        <title>Deep-cultivation of Planctomycetes and their phenomic and genomic characterization uncovers novel biology.</title>
        <authorList>
            <person name="Wiegand S."/>
            <person name="Jogler M."/>
            <person name="Boedeker C."/>
            <person name="Pinto D."/>
            <person name="Vollmers J."/>
            <person name="Rivas-Marin E."/>
            <person name="Kohn T."/>
            <person name="Peeters S.H."/>
            <person name="Heuer A."/>
            <person name="Rast P."/>
            <person name="Oberbeckmann S."/>
            <person name="Bunk B."/>
            <person name="Jeske O."/>
            <person name="Meyerdierks A."/>
            <person name="Storesund J.E."/>
            <person name="Kallscheuer N."/>
            <person name="Luecker S."/>
            <person name="Lage O.M."/>
            <person name="Pohl T."/>
            <person name="Merkel B.J."/>
            <person name="Hornburger P."/>
            <person name="Mueller R.-W."/>
            <person name="Bruemmer F."/>
            <person name="Labrenz M."/>
            <person name="Spormann A.M."/>
            <person name="Op den Camp H."/>
            <person name="Overmann J."/>
            <person name="Amann R."/>
            <person name="Jetten M.S.M."/>
            <person name="Mascher T."/>
            <person name="Medema M.H."/>
            <person name="Devos D.P."/>
            <person name="Kaster A.-K."/>
            <person name="Ovreas L."/>
            <person name="Rohde M."/>
            <person name="Galperin M.Y."/>
            <person name="Jogler C."/>
        </authorList>
    </citation>
    <scope>NUCLEOTIDE SEQUENCE [LARGE SCALE GENOMIC DNA]</scope>
    <source>
        <strain evidence="3 4">UC8</strain>
    </source>
</reference>
<keyword evidence="1" id="KW-0472">Membrane</keyword>
<sequence>MSTDNPYQTPAGGAAPQNPQLEKEIKSQAVTSLIVGIVSLVCCGIILAPFAIYRGNKAKSLIDQSGIGQQHRGIAMAGFIIGIVSLVLNVIGLIFYAIAIAAGAAGNV</sequence>
<dbReference type="Pfam" id="PF13828">
    <property type="entry name" value="DUF4190"/>
    <property type="match status" value="1"/>
</dbReference>
<dbReference type="EMBL" id="CP042914">
    <property type="protein sequence ID" value="QEG43219.1"/>
    <property type="molecule type" value="Genomic_DNA"/>
</dbReference>
<dbReference type="InterPro" id="IPR025241">
    <property type="entry name" value="DUF4190"/>
</dbReference>
<feature type="transmembrane region" description="Helical" evidence="1">
    <location>
        <begin position="74"/>
        <end position="102"/>
    </location>
</feature>
<protein>
    <recommendedName>
        <fullName evidence="2">DUF4190 domain-containing protein</fullName>
    </recommendedName>
</protein>
<dbReference type="KEGG" id="rul:UC8_52650"/>
<organism evidence="3 4">
    <name type="scientific">Roseimaritima ulvae</name>
    <dbReference type="NCBI Taxonomy" id="980254"/>
    <lineage>
        <taxon>Bacteria</taxon>
        <taxon>Pseudomonadati</taxon>
        <taxon>Planctomycetota</taxon>
        <taxon>Planctomycetia</taxon>
        <taxon>Pirellulales</taxon>
        <taxon>Pirellulaceae</taxon>
        <taxon>Roseimaritima</taxon>
    </lineage>
</organism>
<evidence type="ECO:0000256" key="1">
    <source>
        <dbReference type="SAM" id="Phobius"/>
    </source>
</evidence>
<name>A0A5B9QZ31_9BACT</name>
<accession>A0A5B9QZ31</accession>
<feature type="domain" description="DUF4190" evidence="2">
    <location>
        <begin position="29"/>
        <end position="91"/>
    </location>
</feature>
<dbReference type="RefSeq" id="WP_068131260.1">
    <property type="nucleotide sequence ID" value="NZ_CP042914.1"/>
</dbReference>